<comment type="caution">
    <text evidence="2">The sequence shown here is derived from an EMBL/GenBank/DDBJ whole genome shotgun (WGS) entry which is preliminary data.</text>
</comment>
<dbReference type="Pfam" id="PF00581">
    <property type="entry name" value="Rhodanese"/>
    <property type="match status" value="1"/>
</dbReference>
<dbReference type="InterPro" id="IPR050229">
    <property type="entry name" value="GlpE_sulfurtransferase"/>
</dbReference>
<dbReference type="STRING" id="1390249.BHU72_01345"/>
<dbReference type="SUPFAM" id="SSF52821">
    <property type="entry name" value="Rhodanese/Cell cycle control phosphatase"/>
    <property type="match status" value="1"/>
</dbReference>
<evidence type="ECO:0000313" key="2">
    <source>
        <dbReference type="EMBL" id="OEH86933.1"/>
    </source>
</evidence>
<dbReference type="InterPro" id="IPR001763">
    <property type="entry name" value="Rhodanese-like_dom"/>
</dbReference>
<dbReference type="RefSeq" id="WP_069700811.1">
    <property type="nucleotide sequence ID" value="NZ_MJAT01000001.1"/>
</dbReference>
<protein>
    <recommendedName>
        <fullName evidence="1">Rhodanese domain-containing protein</fullName>
    </recommendedName>
</protein>
<dbReference type="SMART" id="SM00450">
    <property type="entry name" value="RHOD"/>
    <property type="match status" value="1"/>
</dbReference>
<dbReference type="InterPro" id="IPR036873">
    <property type="entry name" value="Rhodanese-like_dom_sf"/>
</dbReference>
<feature type="domain" description="Rhodanese" evidence="1">
    <location>
        <begin position="18"/>
        <end position="104"/>
    </location>
</feature>
<evidence type="ECO:0000313" key="3">
    <source>
        <dbReference type="Proteomes" id="UP000095255"/>
    </source>
</evidence>
<dbReference type="Gene3D" id="3.40.250.10">
    <property type="entry name" value="Rhodanese-like domain"/>
    <property type="match status" value="1"/>
</dbReference>
<dbReference type="PROSITE" id="PS50206">
    <property type="entry name" value="RHODANESE_3"/>
    <property type="match status" value="1"/>
</dbReference>
<accession>A0A1E5LAB0</accession>
<dbReference type="PANTHER" id="PTHR43031">
    <property type="entry name" value="FAD-DEPENDENT OXIDOREDUCTASE"/>
    <property type="match status" value="1"/>
</dbReference>
<keyword evidence="3" id="KW-1185">Reference proteome</keyword>
<evidence type="ECO:0000259" key="1">
    <source>
        <dbReference type="PROSITE" id="PS50206"/>
    </source>
</evidence>
<name>A0A1E5LAB0_9FIRM</name>
<dbReference type="CDD" id="cd00158">
    <property type="entry name" value="RHOD"/>
    <property type="match status" value="1"/>
</dbReference>
<gene>
    <name evidence="2" type="ORF">BHU72_01345</name>
</gene>
<proteinExistence type="predicted"/>
<sequence>MNWNISPKDFARVCKKRDRDSYIVLDVREEDEFLRYSIPNSLWIPLSEVVKRSSELPNHKDIYIVCEHGIRSVHATLLLYDLGFTNVFNVMGGFEKLAKYELLTA</sequence>
<organism evidence="2 3">
    <name type="scientific">Desulfuribacillus stibiiarsenatis</name>
    <dbReference type="NCBI Taxonomy" id="1390249"/>
    <lineage>
        <taxon>Bacteria</taxon>
        <taxon>Bacillati</taxon>
        <taxon>Bacillota</taxon>
        <taxon>Desulfuribacillia</taxon>
        <taxon>Desulfuribacillales</taxon>
        <taxon>Desulfuribacillaceae</taxon>
        <taxon>Desulfuribacillus</taxon>
    </lineage>
</organism>
<reference evidence="2 3" key="1">
    <citation type="submission" date="2016-09" db="EMBL/GenBank/DDBJ databases">
        <title>Desulfuribacillus arsenicus sp. nov., an obligately anaerobic, dissimilatory arsenic- and antimonate-reducing bacterium isolated from anoxic sediments.</title>
        <authorList>
            <person name="Abin C.A."/>
            <person name="Hollibaugh J.T."/>
        </authorList>
    </citation>
    <scope>NUCLEOTIDE SEQUENCE [LARGE SCALE GENOMIC DNA]</scope>
    <source>
        <strain evidence="2 3">MLFW-2</strain>
    </source>
</reference>
<dbReference type="EMBL" id="MJAT01000001">
    <property type="protein sequence ID" value="OEH86933.1"/>
    <property type="molecule type" value="Genomic_DNA"/>
</dbReference>
<dbReference type="PANTHER" id="PTHR43031:SF1">
    <property type="entry name" value="PYRIDINE NUCLEOTIDE-DISULPHIDE OXIDOREDUCTASE"/>
    <property type="match status" value="1"/>
</dbReference>
<dbReference type="AlphaFoldDB" id="A0A1E5LAB0"/>
<dbReference type="Proteomes" id="UP000095255">
    <property type="component" value="Unassembled WGS sequence"/>
</dbReference>